<comment type="caution">
    <text evidence="2">The sequence shown here is derived from an EMBL/GenBank/DDBJ whole genome shotgun (WGS) entry which is preliminary data.</text>
</comment>
<dbReference type="InterPro" id="IPR037401">
    <property type="entry name" value="SnoaL-like"/>
</dbReference>
<protein>
    <submittedName>
        <fullName evidence="2">Nuclear transport factor 2 family protein</fullName>
    </submittedName>
</protein>
<proteinExistence type="predicted"/>
<evidence type="ECO:0000259" key="1">
    <source>
        <dbReference type="Pfam" id="PF12680"/>
    </source>
</evidence>
<dbReference type="RefSeq" id="WP_198101825.1">
    <property type="nucleotide sequence ID" value="NZ_JAEDAL010000010.1"/>
</dbReference>
<organism evidence="2 3">
    <name type="scientific">Inhella gelatinilytica</name>
    <dbReference type="NCBI Taxonomy" id="2795030"/>
    <lineage>
        <taxon>Bacteria</taxon>
        <taxon>Pseudomonadati</taxon>
        <taxon>Pseudomonadota</taxon>
        <taxon>Betaproteobacteria</taxon>
        <taxon>Burkholderiales</taxon>
        <taxon>Sphaerotilaceae</taxon>
        <taxon>Inhella</taxon>
    </lineage>
</organism>
<feature type="domain" description="SnoaL-like" evidence="1">
    <location>
        <begin position="10"/>
        <end position="108"/>
    </location>
</feature>
<evidence type="ECO:0000313" key="2">
    <source>
        <dbReference type="EMBL" id="MBH9554212.1"/>
    </source>
</evidence>
<sequence length="122" mass="13846">MSRTPVQTIQAQVDAYNRKDLEAFLATYAEDAEQYTLHGELLAKGRETLRGRYLERFTEPDLHAQILSRSTIGHVVVDTELVTRNFPGEGKGTIEMICIYEVVDGLVRKASFVLGQKRLFKD</sequence>
<keyword evidence="3" id="KW-1185">Reference proteome</keyword>
<dbReference type="InterPro" id="IPR032710">
    <property type="entry name" value="NTF2-like_dom_sf"/>
</dbReference>
<reference evidence="2" key="1">
    <citation type="submission" date="2020-12" db="EMBL/GenBank/DDBJ databases">
        <title>The genome sequence of Inhella sp. 4Y17.</title>
        <authorList>
            <person name="Liu Y."/>
        </authorList>
    </citation>
    <scope>NUCLEOTIDE SEQUENCE</scope>
    <source>
        <strain evidence="2">4Y10</strain>
    </source>
</reference>
<accession>A0A931IWP4</accession>
<dbReference type="Proteomes" id="UP000620139">
    <property type="component" value="Unassembled WGS sequence"/>
</dbReference>
<evidence type="ECO:0000313" key="3">
    <source>
        <dbReference type="Proteomes" id="UP000620139"/>
    </source>
</evidence>
<dbReference type="SUPFAM" id="SSF54427">
    <property type="entry name" value="NTF2-like"/>
    <property type="match status" value="1"/>
</dbReference>
<dbReference type="PIRSF" id="PIRSF030561">
    <property type="entry name" value="UCP030561"/>
    <property type="match status" value="1"/>
</dbReference>
<dbReference type="AlphaFoldDB" id="A0A931IWP4"/>
<name>A0A931IWP4_9BURK</name>
<dbReference type="Pfam" id="PF12680">
    <property type="entry name" value="SnoaL_2"/>
    <property type="match status" value="1"/>
</dbReference>
<gene>
    <name evidence="2" type="ORF">I7X43_15310</name>
</gene>
<dbReference type="EMBL" id="JAEDAL010000010">
    <property type="protein sequence ID" value="MBH9554212.1"/>
    <property type="molecule type" value="Genomic_DNA"/>
</dbReference>
<dbReference type="InterPro" id="IPR008317">
    <property type="entry name" value="UCP030561"/>
</dbReference>
<dbReference type="Gene3D" id="3.10.450.50">
    <property type="match status" value="1"/>
</dbReference>